<organism evidence="3 4">
    <name type="scientific">Luteimonas soli</name>
    <dbReference type="NCBI Taxonomy" id="1648966"/>
    <lineage>
        <taxon>Bacteria</taxon>
        <taxon>Pseudomonadati</taxon>
        <taxon>Pseudomonadota</taxon>
        <taxon>Gammaproteobacteria</taxon>
        <taxon>Lysobacterales</taxon>
        <taxon>Lysobacteraceae</taxon>
        <taxon>Luteimonas</taxon>
    </lineage>
</organism>
<dbReference type="RefSeq" id="WP_386741756.1">
    <property type="nucleotide sequence ID" value="NZ_JBHRYA010000001.1"/>
</dbReference>
<sequence length="262" mass="28627">MSSDQASSPSIPVRLLGQAGCRLEFSDCTIYVDPYLSNSVQELDAPDLVRLTPIPLQPAQVDDADWVLITHDHIDHCDPHTLPALASASPAARFVGPPSVLRLLAEWGISAARLKPAVEDWSELTPGLAVLAVPAAHPEIERDAAGRLACVGYVIEHAGRRIYLAGDTSLRQPLLDALARLRPIAAAVLPVNERNFFRDRRGIIGNMSVREAFQMAEELDIGALVPVHWDMFAANAVGAGEIRAVYEHMRPRFQLLMQPDLI</sequence>
<dbReference type="Proteomes" id="UP001595705">
    <property type="component" value="Unassembled WGS sequence"/>
</dbReference>
<evidence type="ECO:0000313" key="3">
    <source>
        <dbReference type="EMBL" id="MFC3714802.1"/>
    </source>
</evidence>
<dbReference type="InterPro" id="IPR050114">
    <property type="entry name" value="UPF0173_UPF0282_UlaG_hydrolase"/>
</dbReference>
<proteinExistence type="predicted"/>
<reference evidence="4" key="1">
    <citation type="journal article" date="2019" name="Int. J. Syst. Evol. Microbiol.">
        <title>The Global Catalogue of Microorganisms (GCM) 10K type strain sequencing project: providing services to taxonomists for standard genome sequencing and annotation.</title>
        <authorList>
            <consortium name="The Broad Institute Genomics Platform"/>
            <consortium name="The Broad Institute Genome Sequencing Center for Infectious Disease"/>
            <person name="Wu L."/>
            <person name="Ma J."/>
        </authorList>
    </citation>
    <scope>NUCLEOTIDE SEQUENCE [LARGE SCALE GENOMIC DNA]</scope>
    <source>
        <strain evidence="4">KCTC 42441</strain>
    </source>
</reference>
<evidence type="ECO:0000259" key="2">
    <source>
        <dbReference type="Pfam" id="PF12706"/>
    </source>
</evidence>
<dbReference type="EMBL" id="JBHRYA010000001">
    <property type="protein sequence ID" value="MFC3714802.1"/>
    <property type="molecule type" value="Genomic_DNA"/>
</dbReference>
<dbReference type="PANTHER" id="PTHR43546">
    <property type="entry name" value="UPF0173 METAL-DEPENDENT HYDROLASE MJ1163-RELATED"/>
    <property type="match status" value="1"/>
</dbReference>
<evidence type="ECO:0000256" key="1">
    <source>
        <dbReference type="ARBA" id="ARBA00022801"/>
    </source>
</evidence>
<keyword evidence="4" id="KW-1185">Reference proteome</keyword>
<protein>
    <submittedName>
        <fullName evidence="3">MBL fold metallo-hydrolase</fullName>
    </submittedName>
</protein>
<comment type="caution">
    <text evidence="3">The sequence shown here is derived from an EMBL/GenBank/DDBJ whole genome shotgun (WGS) entry which is preliminary data.</text>
</comment>
<gene>
    <name evidence="3" type="ORF">ACFONC_01345</name>
</gene>
<feature type="domain" description="Metallo-beta-lactamase" evidence="2">
    <location>
        <begin position="30"/>
        <end position="229"/>
    </location>
</feature>
<dbReference type="SUPFAM" id="SSF56281">
    <property type="entry name" value="Metallo-hydrolase/oxidoreductase"/>
    <property type="match status" value="1"/>
</dbReference>
<dbReference type="Pfam" id="PF12706">
    <property type="entry name" value="Lactamase_B_2"/>
    <property type="match status" value="1"/>
</dbReference>
<keyword evidence="1" id="KW-0378">Hydrolase</keyword>
<accession>A0ABV7XIK9</accession>
<dbReference type="InterPro" id="IPR036866">
    <property type="entry name" value="RibonucZ/Hydroxyglut_hydro"/>
</dbReference>
<dbReference type="InterPro" id="IPR001279">
    <property type="entry name" value="Metallo-B-lactamas"/>
</dbReference>
<evidence type="ECO:0000313" key="4">
    <source>
        <dbReference type="Proteomes" id="UP001595705"/>
    </source>
</evidence>
<dbReference type="Gene3D" id="3.60.15.10">
    <property type="entry name" value="Ribonuclease Z/Hydroxyacylglutathione hydrolase-like"/>
    <property type="match status" value="1"/>
</dbReference>
<dbReference type="PANTHER" id="PTHR43546:SF9">
    <property type="entry name" value="L-ASCORBATE-6-PHOSPHATE LACTONASE ULAG-RELATED"/>
    <property type="match status" value="1"/>
</dbReference>
<name>A0ABV7XIK9_9GAMM</name>